<protein>
    <submittedName>
        <fullName evidence="2">Uncharacterized protein</fullName>
    </submittedName>
</protein>
<keyword evidence="1" id="KW-0812">Transmembrane</keyword>
<dbReference type="STRING" id="1526571.AT746_16590"/>
<evidence type="ECO:0000313" key="2">
    <source>
        <dbReference type="EMBL" id="ALS99724.1"/>
    </source>
</evidence>
<keyword evidence="1" id="KW-0472">Membrane</keyword>
<dbReference type="OrthoDB" id="9846451at2"/>
<keyword evidence="1" id="KW-1133">Transmembrane helix</keyword>
<evidence type="ECO:0000313" key="3">
    <source>
        <dbReference type="Proteomes" id="UP000068447"/>
    </source>
</evidence>
<dbReference type="Proteomes" id="UP000068447">
    <property type="component" value="Chromosome"/>
</dbReference>
<proteinExistence type="predicted"/>
<keyword evidence="3" id="KW-1185">Reference proteome</keyword>
<gene>
    <name evidence="2" type="ORF">AT746_16590</name>
</gene>
<evidence type="ECO:0000256" key="1">
    <source>
        <dbReference type="SAM" id="Phobius"/>
    </source>
</evidence>
<accession>A0A0U2ZN62</accession>
<feature type="transmembrane region" description="Helical" evidence="1">
    <location>
        <begin position="80"/>
        <end position="97"/>
    </location>
</feature>
<reference evidence="2 3" key="1">
    <citation type="submission" date="2015-12" db="EMBL/GenBank/DDBJ databases">
        <title>Complete genome of Lacimicrobium alkaliphilum KCTC 32984.</title>
        <authorList>
            <person name="Kim S.-G."/>
            <person name="Lee Y.-J."/>
        </authorList>
    </citation>
    <scope>NUCLEOTIDE SEQUENCE [LARGE SCALE GENOMIC DNA]</scope>
    <source>
        <strain evidence="2 3">YelD216</strain>
    </source>
</reference>
<dbReference type="KEGG" id="lal:AT746_16590"/>
<sequence length="101" mass="11332">MQPRQLNREIAQLAQQLPQQRRQLGAQTRVVANAVHNRLSSPTALVVATLSGALLGWWLYHQDNTPSNHTGSKNTTTRKPLTAFAAWLRTVFTAYILRTLV</sequence>
<name>A0A0U2ZN62_9ALTE</name>
<feature type="transmembrane region" description="Helical" evidence="1">
    <location>
        <begin position="39"/>
        <end position="60"/>
    </location>
</feature>
<organism evidence="2 3">
    <name type="scientific">Lacimicrobium alkaliphilum</name>
    <dbReference type="NCBI Taxonomy" id="1526571"/>
    <lineage>
        <taxon>Bacteria</taxon>
        <taxon>Pseudomonadati</taxon>
        <taxon>Pseudomonadota</taxon>
        <taxon>Gammaproteobacteria</taxon>
        <taxon>Alteromonadales</taxon>
        <taxon>Alteromonadaceae</taxon>
        <taxon>Lacimicrobium</taxon>
    </lineage>
</organism>
<dbReference type="AlphaFoldDB" id="A0A0U2ZN62"/>
<dbReference type="EMBL" id="CP013650">
    <property type="protein sequence ID" value="ALS99724.1"/>
    <property type="molecule type" value="Genomic_DNA"/>
</dbReference>
<dbReference type="RefSeq" id="WP_062482645.1">
    <property type="nucleotide sequence ID" value="NZ_CP013650.1"/>
</dbReference>